<dbReference type="Proteomes" id="UP000261380">
    <property type="component" value="Unplaced"/>
</dbReference>
<feature type="domain" description="Dipeptidyl peptidase 8 /9 ,N-terminal" evidence="9">
    <location>
        <begin position="38"/>
        <end position="164"/>
    </location>
</feature>
<dbReference type="InterPro" id="IPR002469">
    <property type="entry name" value="Peptidase_S9B_N"/>
</dbReference>
<keyword evidence="6" id="KW-0378">Hydrolase</keyword>
<dbReference type="EC" id="3.4.14.5" evidence="3"/>
<dbReference type="GO" id="GO:0008236">
    <property type="term" value="F:serine-type peptidase activity"/>
    <property type="evidence" value="ECO:0007669"/>
    <property type="project" value="UniProtKB-KW"/>
</dbReference>
<evidence type="ECO:0000256" key="7">
    <source>
        <dbReference type="ARBA" id="ARBA00022825"/>
    </source>
</evidence>
<evidence type="ECO:0000313" key="10">
    <source>
        <dbReference type="Ensembl" id="ENSXCOP00000006761.1"/>
    </source>
</evidence>
<dbReference type="AlphaFoldDB" id="A0A3B5LAJ7"/>
<evidence type="ECO:0000259" key="9">
    <source>
        <dbReference type="Pfam" id="PF19520"/>
    </source>
</evidence>
<keyword evidence="11" id="KW-1185">Reference proteome</keyword>
<evidence type="ECO:0000256" key="3">
    <source>
        <dbReference type="ARBA" id="ARBA00012062"/>
    </source>
</evidence>
<reference evidence="10" key="2">
    <citation type="submission" date="2025-09" db="UniProtKB">
        <authorList>
            <consortium name="Ensembl"/>
        </authorList>
    </citation>
    <scope>IDENTIFICATION</scope>
</reference>
<feature type="domain" description="Dipeptidylpeptidase IV N-terminal" evidence="8">
    <location>
        <begin position="176"/>
        <end position="487"/>
    </location>
</feature>
<comment type="similarity">
    <text evidence="2">Belongs to the peptidase S9B family. DPPIV subfamily.</text>
</comment>
<protein>
    <recommendedName>
        <fullName evidence="3">dipeptidyl-peptidase IV</fullName>
        <ecNumber evidence="3">3.4.14.5</ecNumber>
    </recommendedName>
</protein>
<evidence type="ECO:0000256" key="6">
    <source>
        <dbReference type="ARBA" id="ARBA00022801"/>
    </source>
</evidence>
<proteinExistence type="inferred from homology"/>
<dbReference type="PANTHER" id="PTHR11731">
    <property type="entry name" value="PROTEASE FAMILY S9B,C DIPEPTIDYL-PEPTIDASE IV-RELATED"/>
    <property type="match status" value="1"/>
</dbReference>
<name>A0A3B5LAJ7_9TELE</name>
<organism evidence="10 11">
    <name type="scientific">Xiphophorus couchianus</name>
    <name type="common">Monterrey platyfish</name>
    <dbReference type="NCBI Taxonomy" id="32473"/>
    <lineage>
        <taxon>Eukaryota</taxon>
        <taxon>Metazoa</taxon>
        <taxon>Chordata</taxon>
        <taxon>Craniata</taxon>
        <taxon>Vertebrata</taxon>
        <taxon>Euteleostomi</taxon>
        <taxon>Actinopterygii</taxon>
        <taxon>Neopterygii</taxon>
        <taxon>Teleostei</taxon>
        <taxon>Neoteleostei</taxon>
        <taxon>Acanthomorphata</taxon>
        <taxon>Ovalentaria</taxon>
        <taxon>Atherinomorphae</taxon>
        <taxon>Cyprinodontiformes</taxon>
        <taxon>Poeciliidae</taxon>
        <taxon>Poeciliinae</taxon>
        <taxon>Xiphophorus</taxon>
    </lineage>
</organism>
<evidence type="ECO:0000256" key="1">
    <source>
        <dbReference type="ARBA" id="ARBA00001257"/>
    </source>
</evidence>
<dbReference type="InterPro" id="IPR050278">
    <property type="entry name" value="Serine_Prot_S9B/DPPIV"/>
</dbReference>
<dbReference type="GeneTree" id="ENSGT00940000158174"/>
<keyword evidence="5" id="KW-0645">Protease</keyword>
<dbReference type="FunFam" id="2.140.10.30:FF:000002">
    <property type="entry name" value="Dipeptidyl peptidase 8-like isoform"/>
    <property type="match status" value="1"/>
</dbReference>
<evidence type="ECO:0000256" key="5">
    <source>
        <dbReference type="ARBA" id="ARBA00022670"/>
    </source>
</evidence>
<dbReference type="GO" id="GO:0006508">
    <property type="term" value="P:proteolysis"/>
    <property type="evidence" value="ECO:0007669"/>
    <property type="project" value="UniProtKB-KW"/>
</dbReference>
<sequence>MHKIKRLKTDDKTEDNKSSCVGSIRDALAGMTGVDELSDSTEVVEMEDVNPTQFQVEKHSWDGLRKIIHSSRKNTGVVINKAPHDFQFVQKDEASPHSHRIYYLGMPYASRENALLYSDIPKKVRKDALLVLSWKPMLDHFQASPHHGGFSREEELLRERKRLGVSGITAYDYHQPSGLFLFQANSSLYYCRDGANNSFITSPMNPIEIKSQNSGTRMDPKICPGDPNFVGFINNNDIWVTNTETGEERRLTFCHKGINNPKDDPKSAGVATFVTQEEFDRFTGYWWSPAAREKPDGGKTLQIVYEEVDESKVEMIHVPSPALEERKTDVYRYPRAGSSNPEITLKIAEIRADSVGKIVSTQEKVLPVPFNCLFPNIEYITRAGWTKDGRYAWAVMMDRRQQNLQLVLLPPALFIPAQQDEAKRRESLEALGDSVHPFIIYRETSDIWINVHDIFHPFLQTSNDEFTFITVNESKTGYCHLYKITSVLQRGKYDWQMAFFLVILITNFVDD</sequence>
<comment type="catalytic activity">
    <reaction evidence="1">
        <text>Release of an N-terminal dipeptide, Xaa-Yaa-|-Zaa-, from a polypeptide, preferentially when Yaa is Pro, provided Zaa is neither Pro nor hydroxyproline.</text>
        <dbReference type="EC" id="3.4.14.5"/>
    </reaction>
</comment>
<dbReference type="GO" id="GO:0008239">
    <property type="term" value="F:dipeptidyl-peptidase activity"/>
    <property type="evidence" value="ECO:0007669"/>
    <property type="project" value="UniProtKB-EC"/>
</dbReference>
<dbReference type="InterPro" id="IPR045785">
    <property type="entry name" value="Dpp_8/9_N"/>
</dbReference>
<dbReference type="Ensembl" id="ENSXCOT00000006844.1">
    <property type="protein sequence ID" value="ENSXCOP00000006761.1"/>
    <property type="gene ID" value="ENSXCOG00000005227.1"/>
</dbReference>
<evidence type="ECO:0000256" key="4">
    <source>
        <dbReference type="ARBA" id="ARBA00022438"/>
    </source>
</evidence>
<evidence type="ECO:0000313" key="11">
    <source>
        <dbReference type="Proteomes" id="UP000261380"/>
    </source>
</evidence>
<evidence type="ECO:0000259" key="8">
    <source>
        <dbReference type="Pfam" id="PF00930"/>
    </source>
</evidence>
<dbReference type="GO" id="GO:0004177">
    <property type="term" value="F:aminopeptidase activity"/>
    <property type="evidence" value="ECO:0007669"/>
    <property type="project" value="UniProtKB-KW"/>
</dbReference>
<keyword evidence="4" id="KW-0031">Aminopeptidase</keyword>
<keyword evidence="7" id="KW-0720">Serine protease</keyword>
<dbReference type="Gene3D" id="2.140.10.30">
    <property type="entry name" value="Dipeptidylpeptidase IV, N-terminal domain"/>
    <property type="match status" value="1"/>
</dbReference>
<reference evidence="10" key="1">
    <citation type="submission" date="2025-08" db="UniProtKB">
        <authorList>
            <consortium name="Ensembl"/>
        </authorList>
    </citation>
    <scope>IDENTIFICATION</scope>
</reference>
<dbReference type="SUPFAM" id="SSF82171">
    <property type="entry name" value="DPP6 N-terminal domain-like"/>
    <property type="match status" value="1"/>
</dbReference>
<dbReference type="Pfam" id="PF19520">
    <property type="entry name" value="Dpp_8_9_N"/>
    <property type="match status" value="1"/>
</dbReference>
<evidence type="ECO:0000256" key="2">
    <source>
        <dbReference type="ARBA" id="ARBA00010036"/>
    </source>
</evidence>
<accession>A0A3B5LAJ7</accession>
<dbReference type="PANTHER" id="PTHR11731:SF193">
    <property type="entry name" value="DIPEPTIDYL PEPTIDASE 9"/>
    <property type="match status" value="1"/>
</dbReference>
<dbReference type="Pfam" id="PF00930">
    <property type="entry name" value="DPPIV_N"/>
    <property type="match status" value="1"/>
</dbReference>